<dbReference type="UniPathway" id="UPA00051">
    <property type="reaction ID" value="UER00074"/>
</dbReference>
<keyword evidence="2 4" id="KW-0808">Transferase</keyword>
<dbReference type="EC" id="2.3.1.31" evidence="4"/>
<evidence type="ECO:0000256" key="4">
    <source>
        <dbReference type="HAMAP-Rule" id="MF_00295"/>
    </source>
</evidence>
<feature type="active site" description="Acyl-thioester intermediate" evidence="4 5">
    <location>
        <position position="113"/>
    </location>
</feature>
<dbReference type="GO" id="GO:0009086">
    <property type="term" value="P:methionine biosynthetic process"/>
    <property type="evidence" value="ECO:0007669"/>
    <property type="project" value="UniProtKB-UniRule"/>
</dbReference>
<evidence type="ECO:0000256" key="3">
    <source>
        <dbReference type="ARBA" id="ARBA00023315"/>
    </source>
</evidence>
<comment type="similarity">
    <text evidence="4">Belongs to the MetA family.</text>
</comment>
<dbReference type="SUPFAM" id="SSF52317">
    <property type="entry name" value="Class I glutamine amidotransferase-like"/>
    <property type="match status" value="1"/>
</dbReference>
<dbReference type="GO" id="GO:0008899">
    <property type="term" value="F:homoserine O-succinyltransferase activity"/>
    <property type="evidence" value="ECO:0007669"/>
    <property type="project" value="UniProtKB-UniRule"/>
</dbReference>
<dbReference type="PIRSF" id="PIRSF000450">
    <property type="entry name" value="H_ser_succinyltr"/>
    <property type="match status" value="1"/>
</dbReference>
<dbReference type="KEGG" id="lng:BSQ50_08585"/>
<organism evidence="6 7">
    <name type="scientific">Liquorilactobacillus nagelii</name>
    <dbReference type="NCBI Taxonomy" id="82688"/>
    <lineage>
        <taxon>Bacteria</taxon>
        <taxon>Bacillati</taxon>
        <taxon>Bacillota</taxon>
        <taxon>Bacilli</taxon>
        <taxon>Lactobacillales</taxon>
        <taxon>Lactobacillaceae</taxon>
        <taxon>Liquorilactobacillus</taxon>
    </lineage>
</organism>
<proteinExistence type="inferred from homology"/>
<comment type="caution">
    <text evidence="4">Lacks conserved residue(s) required for the propagation of feature annotation.</text>
</comment>
<evidence type="ECO:0000256" key="1">
    <source>
        <dbReference type="ARBA" id="ARBA00022605"/>
    </source>
</evidence>
<keyword evidence="4" id="KW-0963">Cytoplasm</keyword>
<feature type="active site" evidence="4">
    <location>
        <position position="206"/>
    </location>
</feature>
<dbReference type="AlphaFoldDB" id="A0A3Q8CML9"/>
<dbReference type="Gene3D" id="3.40.50.880">
    <property type="match status" value="1"/>
</dbReference>
<dbReference type="PANTHER" id="PTHR20919:SF0">
    <property type="entry name" value="HOMOSERINE O-SUCCINYLTRANSFERASE"/>
    <property type="match status" value="1"/>
</dbReference>
<dbReference type="Proteomes" id="UP000324497">
    <property type="component" value="Chromosome"/>
</dbReference>
<name>A0A3Q8CML9_9LACO</name>
<comment type="subcellular location">
    <subcellularLocation>
        <location evidence="4">Cytoplasm</location>
    </subcellularLocation>
</comment>
<feature type="site" description="Important for substrate specificity" evidence="4">
    <location>
        <position position="162"/>
    </location>
</feature>
<keyword evidence="3 4" id="KW-0012">Acyltransferase</keyword>
<feature type="binding site" evidence="4">
    <location>
        <position position="162"/>
    </location>
    <ligand>
        <name>substrate</name>
    </ligand>
</feature>
<feature type="site" description="Important for acyl-CoA specificity" evidence="4">
    <location>
        <position position="82"/>
    </location>
</feature>
<feature type="binding site" evidence="4">
    <location>
        <position position="134"/>
    </location>
    <ligand>
        <name>substrate</name>
    </ligand>
</feature>
<comment type="pathway">
    <text evidence="4">Amino-acid biosynthesis; L-methionine biosynthesis via de novo pathway; O-acetyl-L-homoserine from L-homoserine: step 1/1.</text>
</comment>
<dbReference type="InterPro" id="IPR029062">
    <property type="entry name" value="Class_I_gatase-like"/>
</dbReference>
<dbReference type="HAMAP" id="MF_00295">
    <property type="entry name" value="MetA_acyltransf"/>
    <property type="match status" value="1"/>
</dbReference>
<keyword evidence="1 4" id="KW-0028">Amino-acid biosynthesis</keyword>
<comment type="catalytic activity">
    <reaction evidence="4">
        <text>L-homoserine + acetyl-CoA = O-acetyl-L-homoserine + CoA</text>
        <dbReference type="Rhea" id="RHEA:13701"/>
        <dbReference type="ChEBI" id="CHEBI:57287"/>
        <dbReference type="ChEBI" id="CHEBI:57288"/>
        <dbReference type="ChEBI" id="CHEBI:57476"/>
        <dbReference type="ChEBI" id="CHEBI:57716"/>
        <dbReference type="EC" id="2.3.1.31"/>
    </reaction>
</comment>
<sequence>MSEISPLSVLVVNLMPDKAKTQQQLTAFFKQSKLTIKPTFCYPATHRFRTSKSLIDIKNYVSFSEILQAKFDGLIITGAAIEQLPFTEIDYWPELCRIFEWSQTHCRKVLTICWAAQAGMYYFGGVSKHLLNKKIFGIYPTIIQKQHPLLNGFKREITLPFSRYTTNLNSEIPESSLQILASSAATGPAICATRDDHNFFVTGHPEYQSTTLLDEYLRDQHRGRVVEQPANYFISNSVEKINESWLPQSQRLFNNWFNLLQ</sequence>
<dbReference type="GO" id="GO:0004414">
    <property type="term" value="F:homoserine O-acetyltransferase activity"/>
    <property type="evidence" value="ECO:0007669"/>
    <property type="project" value="UniProtKB-EC"/>
</dbReference>
<dbReference type="RefSeq" id="WP_057884753.1">
    <property type="nucleotide sequence ID" value="NZ_CP018180.1"/>
</dbReference>
<accession>A0A3Q8CML9</accession>
<evidence type="ECO:0000256" key="5">
    <source>
        <dbReference type="PIRSR" id="PIRSR000450-1"/>
    </source>
</evidence>
<comment type="function">
    <text evidence="4">Transfers an acetyl group from acetyl-CoA to L-homoserine, forming acetyl-L-homoserine.</text>
</comment>
<keyword evidence="4" id="KW-0486">Methionine biosynthesis</keyword>
<keyword evidence="7" id="KW-1185">Reference proteome</keyword>
<dbReference type="GeneID" id="78520832"/>
<dbReference type="PANTHER" id="PTHR20919">
    <property type="entry name" value="HOMOSERINE O-SUCCINYLTRANSFERASE"/>
    <property type="match status" value="1"/>
</dbReference>
<evidence type="ECO:0000256" key="2">
    <source>
        <dbReference type="ARBA" id="ARBA00022679"/>
    </source>
</evidence>
<feature type="active site" description="Proton acceptor" evidence="4">
    <location>
        <position position="204"/>
    </location>
</feature>
<feature type="binding site" evidence="4">
    <location>
        <position position="218"/>
    </location>
    <ligand>
        <name>substrate</name>
    </ligand>
</feature>
<gene>
    <name evidence="4" type="primary">metAA</name>
    <name evidence="6" type="ORF">BSQ50_08585</name>
</gene>
<protein>
    <recommendedName>
        <fullName evidence="4">Homoserine O-acetyltransferase</fullName>
        <shortName evidence="4">HAT</shortName>
        <ecNumber evidence="4">2.3.1.31</ecNumber>
    </recommendedName>
    <alternativeName>
        <fullName evidence="4">Homoserine transacetylase</fullName>
        <shortName evidence="4">HTA</shortName>
    </alternativeName>
</protein>
<evidence type="ECO:0000313" key="7">
    <source>
        <dbReference type="Proteomes" id="UP000324497"/>
    </source>
</evidence>
<dbReference type="InterPro" id="IPR033752">
    <property type="entry name" value="MetA_family"/>
</dbReference>
<dbReference type="EMBL" id="CP018180">
    <property type="protein sequence ID" value="AUJ32584.1"/>
    <property type="molecule type" value="Genomic_DNA"/>
</dbReference>
<evidence type="ECO:0000313" key="6">
    <source>
        <dbReference type="EMBL" id="AUJ32584.1"/>
    </source>
</evidence>
<reference evidence="6 7" key="1">
    <citation type="submission" date="2016-11" db="EMBL/GenBank/DDBJ databases">
        <title>Interaction between Lactobacillus species and yeast in water kefir.</title>
        <authorList>
            <person name="Behr J."/>
            <person name="Xu D."/>
            <person name="Vogel R.F."/>
        </authorList>
    </citation>
    <scope>NUCLEOTIDE SEQUENCE [LARGE SCALE GENOMIC DNA]</scope>
    <source>
        <strain evidence="6 7">TMW 1.1827</strain>
    </source>
</reference>
<dbReference type="GO" id="GO:0005737">
    <property type="term" value="C:cytoplasm"/>
    <property type="evidence" value="ECO:0007669"/>
    <property type="project" value="UniProtKB-SubCell"/>
</dbReference>
<dbReference type="Pfam" id="PF04204">
    <property type="entry name" value="HTS"/>
    <property type="match status" value="1"/>
</dbReference>